<reference evidence="2 3" key="1">
    <citation type="submission" date="2019-08" db="EMBL/GenBank/DDBJ databases">
        <title>Sphingorhabdus soil sp. nov., isolated from arctic soil.</title>
        <authorList>
            <person name="Liu Y."/>
        </authorList>
    </citation>
    <scope>NUCLEOTIDE SEQUENCE [LARGE SCALE GENOMIC DNA]</scope>
    <source>
        <strain evidence="2 3">D-2Q-5-6</strain>
    </source>
</reference>
<evidence type="ECO:0000313" key="2">
    <source>
        <dbReference type="EMBL" id="TXC73991.1"/>
    </source>
</evidence>
<dbReference type="PANTHER" id="PTHR34135">
    <property type="entry name" value="LYSOZYME"/>
    <property type="match status" value="1"/>
</dbReference>
<dbReference type="GO" id="GO:0016998">
    <property type="term" value="P:cell wall macromolecule catabolic process"/>
    <property type="evidence" value="ECO:0007669"/>
    <property type="project" value="InterPro"/>
</dbReference>
<dbReference type="SUPFAM" id="SSF51445">
    <property type="entry name" value="(Trans)glycosidases"/>
    <property type="match status" value="1"/>
</dbReference>
<dbReference type="EMBL" id="VOPY01000001">
    <property type="protein sequence ID" value="TXC73991.1"/>
    <property type="molecule type" value="Genomic_DNA"/>
</dbReference>
<organism evidence="2 3">
    <name type="scientific">Flavisphingopyxis soli</name>
    <dbReference type="NCBI Taxonomy" id="2601267"/>
    <lineage>
        <taxon>Bacteria</taxon>
        <taxon>Pseudomonadati</taxon>
        <taxon>Pseudomonadota</taxon>
        <taxon>Alphaproteobacteria</taxon>
        <taxon>Sphingomonadales</taxon>
        <taxon>Sphingopyxidaceae</taxon>
        <taxon>Flavisphingopyxis</taxon>
    </lineage>
</organism>
<dbReference type="AlphaFoldDB" id="A0A5C6UPB1"/>
<comment type="caution">
    <text evidence="2">The sequence shown here is derived from an EMBL/GenBank/DDBJ whole genome shotgun (WGS) entry which is preliminary data.</text>
</comment>
<dbReference type="PANTHER" id="PTHR34135:SF2">
    <property type="entry name" value="LYSOZYME"/>
    <property type="match status" value="1"/>
</dbReference>
<dbReference type="Gene3D" id="3.20.20.80">
    <property type="entry name" value="Glycosidases"/>
    <property type="match status" value="1"/>
</dbReference>
<protein>
    <submittedName>
        <fullName evidence="2">Glycoside hydrolase family 25</fullName>
    </submittedName>
</protein>
<dbReference type="GO" id="GO:0016052">
    <property type="term" value="P:carbohydrate catabolic process"/>
    <property type="evidence" value="ECO:0007669"/>
    <property type="project" value="TreeGrafter"/>
</dbReference>
<evidence type="ECO:0000256" key="1">
    <source>
        <dbReference type="ARBA" id="ARBA00010646"/>
    </source>
</evidence>
<keyword evidence="3" id="KW-1185">Reference proteome</keyword>
<sequence length="229" mass="25187">MTVSRRARRWAIVLVVLLGAALAAAYVYARQWRPDRAAYPVQGATLGAANGDIAMGRLHAAGVDFAYFDASDGARFHDANYDANRAKARAAGMRYGAVHHYELCAMASEQAANFARYVPRDQGMLPPILRLDFAGCARRPTRALVLSELTTFLAQVEAHAGLPMMLMPDADFEEAYHISAAFERSVGVIGDFREPDYAARHWALWQASDWARLDGVDGAVRWNVVYPGP</sequence>
<name>A0A5C6UPB1_9SPHN</name>
<dbReference type="RefSeq" id="WP_147121828.1">
    <property type="nucleotide sequence ID" value="NZ_VOPY01000001.1"/>
</dbReference>
<dbReference type="InterPro" id="IPR017853">
    <property type="entry name" value="GH"/>
</dbReference>
<dbReference type="GO" id="GO:0003796">
    <property type="term" value="F:lysozyme activity"/>
    <property type="evidence" value="ECO:0007669"/>
    <property type="project" value="InterPro"/>
</dbReference>
<dbReference type="InterPro" id="IPR002053">
    <property type="entry name" value="Glyco_hydro_25"/>
</dbReference>
<dbReference type="Pfam" id="PF01183">
    <property type="entry name" value="Glyco_hydro_25"/>
    <property type="match status" value="1"/>
</dbReference>
<dbReference type="OrthoDB" id="9798192at2"/>
<keyword evidence="2" id="KW-0378">Hydrolase</keyword>
<dbReference type="Proteomes" id="UP000321129">
    <property type="component" value="Unassembled WGS sequence"/>
</dbReference>
<accession>A0A5C6UPB1</accession>
<comment type="similarity">
    <text evidence="1">Belongs to the glycosyl hydrolase 25 family.</text>
</comment>
<dbReference type="PROSITE" id="PS51904">
    <property type="entry name" value="GLYCOSYL_HYDROL_F25_2"/>
    <property type="match status" value="1"/>
</dbReference>
<gene>
    <name evidence="2" type="ORF">FSZ31_04530</name>
</gene>
<dbReference type="GO" id="GO:0009253">
    <property type="term" value="P:peptidoglycan catabolic process"/>
    <property type="evidence" value="ECO:0007669"/>
    <property type="project" value="InterPro"/>
</dbReference>
<evidence type="ECO:0000313" key="3">
    <source>
        <dbReference type="Proteomes" id="UP000321129"/>
    </source>
</evidence>
<proteinExistence type="inferred from homology"/>